<feature type="signal peptide" evidence="1">
    <location>
        <begin position="1"/>
        <end position="24"/>
    </location>
</feature>
<reference evidence="2" key="1">
    <citation type="submission" date="2022-05" db="EMBL/GenBank/DDBJ databases">
        <authorList>
            <person name="Yi M."/>
        </authorList>
    </citation>
    <scope>NUCLEOTIDE SEQUENCE</scope>
    <source>
        <strain evidence="2">DS2</strain>
    </source>
</reference>
<dbReference type="Proteomes" id="UP001202943">
    <property type="component" value="Unassembled WGS sequence"/>
</dbReference>
<dbReference type="RefSeq" id="WP_252458901.1">
    <property type="nucleotide sequence ID" value="NZ_JAMHFX010000117.1"/>
</dbReference>
<protein>
    <submittedName>
        <fullName evidence="2">Uncharacterized protein</fullName>
    </submittedName>
</protein>
<feature type="chain" id="PRO_5043778413" evidence="1">
    <location>
        <begin position="25"/>
        <end position="335"/>
    </location>
</feature>
<gene>
    <name evidence="2" type="ORF">M8C81_06020</name>
</gene>
<name>A0AAW5HHU9_PSEPU</name>
<comment type="caution">
    <text evidence="2">The sequence shown here is derived from an EMBL/GenBank/DDBJ whole genome shotgun (WGS) entry which is preliminary data.</text>
</comment>
<dbReference type="EMBL" id="JAMHFX010000117">
    <property type="protein sequence ID" value="MCO1620147.1"/>
    <property type="molecule type" value="Genomic_DNA"/>
</dbReference>
<evidence type="ECO:0000313" key="2">
    <source>
        <dbReference type="EMBL" id="MCO1620147.1"/>
    </source>
</evidence>
<proteinExistence type="predicted"/>
<evidence type="ECO:0000256" key="1">
    <source>
        <dbReference type="SAM" id="SignalP"/>
    </source>
</evidence>
<sequence>MQTSIKLGAFAFSWLLTLPHAVYAAEQTGSILLLDKDNAQCVIAVPGEGTGKRAQNEFSHNDGTSECKDFAARQISLDGLTSAVQILITGDRNCSTEPTPDRWWMELRTTRRFTSTDWYELADLATYANGKIITPGLLMHNKKVDPASAARDSTSCVRVIAARAPGSAPKDTTTATQDKVFAYENINPSGEFTCNAHQIIIMRSHYGDETKPQTTYICATFKHGATELNVKNDEWTPWFPENKGVWFTCPQDTVMTGREHKGDETGDTRYRCSQLMKGTQQMSIHKSTEWSDALDENSHFYLCNPGTFMVGRWHEGDEKGDTRYRCATAWMQGAE</sequence>
<reference evidence="2" key="2">
    <citation type="submission" date="2023-08" db="EMBL/GenBank/DDBJ databases">
        <title>Isolation, Identification, Denitrification Characteristics of A Highly Efficient Aerobic Denitrifying Bacterial Strain DS2.</title>
        <authorList>
            <person name="Wang H."/>
        </authorList>
    </citation>
    <scope>NUCLEOTIDE SEQUENCE</scope>
    <source>
        <strain evidence="2">DS2</strain>
    </source>
</reference>
<evidence type="ECO:0000313" key="3">
    <source>
        <dbReference type="Proteomes" id="UP001202943"/>
    </source>
</evidence>
<accession>A0AAW5HHU9</accession>
<dbReference type="AlphaFoldDB" id="A0AAW5HHU9"/>
<organism evidence="2 3">
    <name type="scientific">Pseudomonas putida</name>
    <name type="common">Arthrobacter siderocapsulatus</name>
    <dbReference type="NCBI Taxonomy" id="303"/>
    <lineage>
        <taxon>Bacteria</taxon>
        <taxon>Pseudomonadati</taxon>
        <taxon>Pseudomonadota</taxon>
        <taxon>Gammaproteobacteria</taxon>
        <taxon>Pseudomonadales</taxon>
        <taxon>Pseudomonadaceae</taxon>
        <taxon>Pseudomonas</taxon>
    </lineage>
</organism>
<keyword evidence="1" id="KW-0732">Signal</keyword>